<proteinExistence type="predicted"/>
<sequence>MVVNKGHTSNKCPFEAPKPNSNIQINKYIKLHCGHFKPLAVLEGRNARYALG</sequence>
<evidence type="ECO:0000313" key="2">
    <source>
        <dbReference type="Proteomes" id="UP000294576"/>
    </source>
</evidence>
<reference evidence="1 2" key="1">
    <citation type="submission" date="2019-03" db="EMBL/GenBank/DDBJ databases">
        <title>Genomic Encyclopedia of Type Strains, Phase IV (KMG-V): Genome sequencing to study the core and pangenomes of soil and plant-associated prokaryotes.</title>
        <authorList>
            <person name="Whitman W."/>
        </authorList>
    </citation>
    <scope>NUCLEOTIDE SEQUENCE [LARGE SCALE GENOMIC DNA]</scope>
    <source>
        <strain evidence="1 2">Hc14</strain>
    </source>
</reference>
<accession>A0A4R3QEN2</accession>
<gene>
    <name evidence="1" type="ORF">EV132_101182</name>
</gene>
<evidence type="ECO:0000313" key="1">
    <source>
        <dbReference type="EMBL" id="TCU20118.1"/>
    </source>
</evidence>
<organism evidence="1 2">
    <name type="scientific">Rhizobium sullae</name>
    <name type="common">Rhizobium hedysari</name>
    <dbReference type="NCBI Taxonomy" id="50338"/>
    <lineage>
        <taxon>Bacteria</taxon>
        <taxon>Pseudomonadati</taxon>
        <taxon>Pseudomonadota</taxon>
        <taxon>Alphaproteobacteria</taxon>
        <taxon>Hyphomicrobiales</taxon>
        <taxon>Rhizobiaceae</taxon>
        <taxon>Rhizobium/Agrobacterium group</taxon>
        <taxon>Rhizobium</taxon>
    </lineage>
</organism>
<name>A0A4R3QEN2_RHISU</name>
<comment type="caution">
    <text evidence="1">The sequence shown here is derived from an EMBL/GenBank/DDBJ whole genome shotgun (WGS) entry which is preliminary data.</text>
</comment>
<dbReference type="AlphaFoldDB" id="A0A4R3QEN2"/>
<dbReference type="Proteomes" id="UP000294576">
    <property type="component" value="Unassembled WGS sequence"/>
</dbReference>
<dbReference type="EMBL" id="SMBH01000001">
    <property type="protein sequence ID" value="TCU20118.1"/>
    <property type="molecule type" value="Genomic_DNA"/>
</dbReference>
<protein>
    <submittedName>
        <fullName evidence="1">Uncharacterized protein</fullName>
    </submittedName>
</protein>